<dbReference type="AlphaFoldDB" id="A0A832H3W6"/>
<keyword evidence="1" id="KW-0732">Signal</keyword>
<evidence type="ECO:0000256" key="1">
    <source>
        <dbReference type="SAM" id="SignalP"/>
    </source>
</evidence>
<gene>
    <name evidence="2" type="ORF">ENR47_10405</name>
</gene>
<comment type="caution">
    <text evidence="2">The sequence shown here is derived from an EMBL/GenBank/DDBJ whole genome shotgun (WGS) entry which is preliminary data.</text>
</comment>
<reference evidence="2" key="1">
    <citation type="journal article" date="2020" name="mSystems">
        <title>Genome- and Community-Level Interaction Insights into Carbon Utilization and Element Cycling Functions of Hydrothermarchaeota in Hydrothermal Sediment.</title>
        <authorList>
            <person name="Zhou Z."/>
            <person name="Liu Y."/>
            <person name="Xu W."/>
            <person name="Pan J."/>
            <person name="Luo Z.H."/>
            <person name="Li M."/>
        </authorList>
    </citation>
    <scope>NUCLEOTIDE SEQUENCE [LARGE SCALE GENOMIC DNA]</scope>
    <source>
        <strain evidence="2">SpSt-402</strain>
    </source>
</reference>
<name>A0A832H3W6_9CYAN</name>
<dbReference type="PROSITE" id="PS51257">
    <property type="entry name" value="PROKAR_LIPOPROTEIN"/>
    <property type="match status" value="1"/>
</dbReference>
<sequence>MGICKATQFWAVLMLAGLIAVGCTPRTTTGDGNEATQAQNSSVPEYPPLHNVDVEVCGNIVAPLEDGKRCVSTQLRLWSPVGEAKLVQTGVSLPSVSAVQHKVAIASKGCYPVYPEPAQEQFYWADTIIQVNRGGEPPTVEMTQTQLSNQQVHELVTGTLSDTTVPTFGGVGCEPALAN</sequence>
<dbReference type="EMBL" id="DSRD01000650">
    <property type="protein sequence ID" value="HGW94677.1"/>
    <property type="molecule type" value="Genomic_DNA"/>
</dbReference>
<organism evidence="2">
    <name type="scientific">Oscillatoriales cyanobacterium SpSt-402</name>
    <dbReference type="NCBI Taxonomy" id="2282168"/>
    <lineage>
        <taxon>Bacteria</taxon>
        <taxon>Bacillati</taxon>
        <taxon>Cyanobacteriota</taxon>
        <taxon>Cyanophyceae</taxon>
        <taxon>Oscillatoriophycideae</taxon>
        <taxon>Oscillatoriales</taxon>
    </lineage>
</organism>
<proteinExistence type="predicted"/>
<accession>A0A832H3W6</accession>
<feature type="chain" id="PRO_5032958480" evidence="1">
    <location>
        <begin position="23"/>
        <end position="179"/>
    </location>
</feature>
<evidence type="ECO:0000313" key="2">
    <source>
        <dbReference type="EMBL" id="HGW94677.1"/>
    </source>
</evidence>
<feature type="signal peptide" evidence="1">
    <location>
        <begin position="1"/>
        <end position="22"/>
    </location>
</feature>
<protein>
    <submittedName>
        <fullName evidence="2">Uncharacterized protein</fullName>
    </submittedName>
</protein>